<dbReference type="Proteomes" id="UP001222027">
    <property type="component" value="Unassembled WGS sequence"/>
</dbReference>
<proteinExistence type="predicted"/>
<comment type="caution">
    <text evidence="1">The sequence shown here is derived from an EMBL/GenBank/DDBJ whole genome shotgun (WGS) entry which is preliminary data.</text>
</comment>
<reference evidence="1 2" key="1">
    <citation type="submission" date="2022-12" db="EMBL/GenBank/DDBJ databases">
        <title>Chromosome-scale assembly of the Ensete ventricosum genome.</title>
        <authorList>
            <person name="Dussert Y."/>
            <person name="Stocks J."/>
            <person name="Wendawek A."/>
            <person name="Woldeyes F."/>
            <person name="Nichols R.A."/>
            <person name="Borrell J.S."/>
        </authorList>
    </citation>
    <scope>NUCLEOTIDE SEQUENCE [LARGE SCALE GENOMIC DNA]</scope>
    <source>
        <strain evidence="2">cv. Maze</strain>
        <tissue evidence="1">Seeds</tissue>
    </source>
</reference>
<evidence type="ECO:0000313" key="2">
    <source>
        <dbReference type="Proteomes" id="UP001222027"/>
    </source>
</evidence>
<evidence type="ECO:0000313" key="1">
    <source>
        <dbReference type="EMBL" id="KAJ8486679.1"/>
    </source>
</evidence>
<accession>A0AAV8R1W6</accession>
<dbReference type="EMBL" id="JAQQAF010000005">
    <property type="protein sequence ID" value="KAJ8486679.1"/>
    <property type="molecule type" value="Genomic_DNA"/>
</dbReference>
<gene>
    <name evidence="1" type="ORF">OPV22_019164</name>
</gene>
<dbReference type="AlphaFoldDB" id="A0AAV8R1W6"/>
<sequence length="106" mass="11491">MATQQRGTVVGWGWGAVQPSPGIEGVPGGATVSSRIDSGARSTLALCVTVARLFAVGSIEDQLWKENDCSLQRWKCCCMREGWVSELLLFLGFGIQSIVEMSLKDR</sequence>
<keyword evidence="2" id="KW-1185">Reference proteome</keyword>
<organism evidence="1 2">
    <name type="scientific">Ensete ventricosum</name>
    <name type="common">Abyssinian banana</name>
    <name type="synonym">Musa ensete</name>
    <dbReference type="NCBI Taxonomy" id="4639"/>
    <lineage>
        <taxon>Eukaryota</taxon>
        <taxon>Viridiplantae</taxon>
        <taxon>Streptophyta</taxon>
        <taxon>Embryophyta</taxon>
        <taxon>Tracheophyta</taxon>
        <taxon>Spermatophyta</taxon>
        <taxon>Magnoliopsida</taxon>
        <taxon>Liliopsida</taxon>
        <taxon>Zingiberales</taxon>
        <taxon>Musaceae</taxon>
        <taxon>Ensete</taxon>
    </lineage>
</organism>
<name>A0AAV8R1W6_ENSVE</name>
<protein>
    <submittedName>
        <fullName evidence="1">Uncharacterized protein</fullName>
    </submittedName>
</protein>